<reference evidence="3" key="1">
    <citation type="journal article" date="2012" name="Science">
        <title>The Paleozoic origin of enzymatic lignin decomposition reconstructed from 31 fungal genomes.</title>
        <authorList>
            <person name="Floudas D."/>
            <person name="Binder M."/>
            <person name="Riley R."/>
            <person name="Barry K."/>
            <person name="Blanchette R.A."/>
            <person name="Henrissat B."/>
            <person name="Martinez A.T."/>
            <person name="Otillar R."/>
            <person name="Spatafora J.W."/>
            <person name="Yadav J.S."/>
            <person name="Aerts A."/>
            <person name="Benoit I."/>
            <person name="Boyd A."/>
            <person name="Carlson A."/>
            <person name="Copeland A."/>
            <person name="Coutinho P.M."/>
            <person name="de Vries R.P."/>
            <person name="Ferreira P."/>
            <person name="Findley K."/>
            <person name="Foster B."/>
            <person name="Gaskell J."/>
            <person name="Glotzer D."/>
            <person name="Gorecki P."/>
            <person name="Heitman J."/>
            <person name="Hesse C."/>
            <person name="Hori C."/>
            <person name="Igarashi K."/>
            <person name="Jurgens J.A."/>
            <person name="Kallen N."/>
            <person name="Kersten P."/>
            <person name="Kohler A."/>
            <person name="Kuees U."/>
            <person name="Kumar T.K.A."/>
            <person name="Kuo A."/>
            <person name="LaButti K."/>
            <person name="Larrondo L.F."/>
            <person name="Lindquist E."/>
            <person name="Ling A."/>
            <person name="Lombard V."/>
            <person name="Lucas S."/>
            <person name="Lundell T."/>
            <person name="Martin R."/>
            <person name="McLaughlin D.J."/>
            <person name="Morgenstern I."/>
            <person name="Morin E."/>
            <person name="Murat C."/>
            <person name="Nagy L.G."/>
            <person name="Nolan M."/>
            <person name="Ohm R.A."/>
            <person name="Patyshakuliyeva A."/>
            <person name="Rokas A."/>
            <person name="Ruiz-Duenas F.J."/>
            <person name="Sabat G."/>
            <person name="Salamov A."/>
            <person name="Samejima M."/>
            <person name="Schmutz J."/>
            <person name="Slot J.C."/>
            <person name="St John F."/>
            <person name="Stenlid J."/>
            <person name="Sun H."/>
            <person name="Sun S."/>
            <person name="Syed K."/>
            <person name="Tsang A."/>
            <person name="Wiebenga A."/>
            <person name="Young D."/>
            <person name="Pisabarro A."/>
            <person name="Eastwood D.C."/>
            <person name="Martin F."/>
            <person name="Cullen D."/>
            <person name="Grigoriev I.V."/>
            <person name="Hibbett D.S."/>
        </authorList>
    </citation>
    <scope>NUCLEOTIDE SEQUENCE [LARGE SCALE GENOMIC DNA]</scope>
    <source>
        <strain evidence="3">FP-101664</strain>
    </source>
</reference>
<dbReference type="AlphaFoldDB" id="R7S8F3"/>
<feature type="region of interest" description="Disordered" evidence="1">
    <location>
        <begin position="71"/>
        <end position="189"/>
    </location>
</feature>
<evidence type="ECO:0008006" key="4">
    <source>
        <dbReference type="Google" id="ProtNLM"/>
    </source>
</evidence>
<feature type="compositionally biased region" description="Polar residues" evidence="1">
    <location>
        <begin position="180"/>
        <end position="189"/>
    </location>
</feature>
<feature type="compositionally biased region" description="Polar residues" evidence="1">
    <location>
        <begin position="116"/>
        <end position="125"/>
    </location>
</feature>
<proteinExistence type="predicted"/>
<sequence>MNLRMSDNHRIAKYITQFTRLATQVRWGNAPLRYRFYDGLPNRLKDRISEVGKPTTLVGLRDLAQSIDNRYWERKTEQSRDSGTSKSGGKSGSSDSKPQQSSKPSTSNSGSSNSGTPKATSSSGHKQAAKTPAKPYADKLGKDGKLTAEERQRRCRTFGQRVPEEVLLRRQKPSRAGQGRASSGWRSAS</sequence>
<dbReference type="OrthoDB" id="5552562at2759"/>
<dbReference type="KEGG" id="tvs:TRAVEDRAFT_25139"/>
<feature type="compositionally biased region" description="Basic and acidic residues" evidence="1">
    <location>
        <begin position="71"/>
        <end position="80"/>
    </location>
</feature>
<accession>R7S8F3</accession>
<protein>
    <recommendedName>
        <fullName evidence="4">Retrotransposon gag domain-containing protein</fullName>
    </recommendedName>
</protein>
<gene>
    <name evidence="2" type="ORF">TRAVEDRAFT_25139</name>
</gene>
<feature type="compositionally biased region" description="Low complexity" evidence="1">
    <location>
        <begin position="81"/>
        <end position="115"/>
    </location>
</feature>
<name>R7S8F3_TRAVS</name>
<keyword evidence="3" id="KW-1185">Reference proteome</keyword>
<organism evidence="2 3">
    <name type="scientific">Trametes versicolor (strain FP-101664)</name>
    <name type="common">White-rot fungus</name>
    <name type="synonym">Coriolus versicolor</name>
    <dbReference type="NCBI Taxonomy" id="717944"/>
    <lineage>
        <taxon>Eukaryota</taxon>
        <taxon>Fungi</taxon>
        <taxon>Dikarya</taxon>
        <taxon>Basidiomycota</taxon>
        <taxon>Agaricomycotina</taxon>
        <taxon>Agaricomycetes</taxon>
        <taxon>Polyporales</taxon>
        <taxon>Polyporaceae</taxon>
        <taxon>Trametes</taxon>
    </lineage>
</organism>
<evidence type="ECO:0000256" key="1">
    <source>
        <dbReference type="SAM" id="MobiDB-lite"/>
    </source>
</evidence>
<evidence type="ECO:0000313" key="3">
    <source>
        <dbReference type="Proteomes" id="UP000054317"/>
    </source>
</evidence>
<evidence type="ECO:0000313" key="2">
    <source>
        <dbReference type="EMBL" id="EIW51234.1"/>
    </source>
</evidence>
<dbReference type="Proteomes" id="UP000054317">
    <property type="component" value="Unassembled WGS sequence"/>
</dbReference>
<dbReference type="GeneID" id="19412468"/>
<dbReference type="EMBL" id="JH711924">
    <property type="protein sequence ID" value="EIW51234.1"/>
    <property type="molecule type" value="Genomic_DNA"/>
</dbReference>
<dbReference type="RefSeq" id="XP_008045881.1">
    <property type="nucleotide sequence ID" value="XM_008047690.1"/>
</dbReference>
<feature type="compositionally biased region" description="Basic and acidic residues" evidence="1">
    <location>
        <begin position="136"/>
        <end position="152"/>
    </location>
</feature>